<gene>
    <name evidence="1" type="ORF">ERS007657_00488</name>
    <name evidence="2" type="ORF">ERS007661_01366</name>
</gene>
<dbReference type="Proteomes" id="UP000046680">
    <property type="component" value="Unassembled WGS sequence"/>
</dbReference>
<evidence type="ECO:0000313" key="3">
    <source>
        <dbReference type="Proteomes" id="UP000039217"/>
    </source>
</evidence>
<dbReference type="EMBL" id="CGCX01000108">
    <property type="protein sequence ID" value="CFR67307.1"/>
    <property type="molecule type" value="Genomic_DNA"/>
</dbReference>
<evidence type="ECO:0000313" key="1">
    <source>
        <dbReference type="EMBL" id="CFR67307.1"/>
    </source>
</evidence>
<organism evidence="1 4">
    <name type="scientific">Mycobacterium tuberculosis</name>
    <dbReference type="NCBI Taxonomy" id="1773"/>
    <lineage>
        <taxon>Bacteria</taxon>
        <taxon>Bacillati</taxon>
        <taxon>Actinomycetota</taxon>
        <taxon>Actinomycetes</taxon>
        <taxon>Mycobacteriales</taxon>
        <taxon>Mycobacteriaceae</taxon>
        <taxon>Mycobacterium</taxon>
        <taxon>Mycobacterium tuberculosis complex</taxon>
    </lineage>
</organism>
<dbReference type="Proteomes" id="UP000039217">
    <property type="component" value="Unassembled WGS sequence"/>
</dbReference>
<name>A0A655EJ31_MYCTX</name>
<evidence type="ECO:0000313" key="2">
    <source>
        <dbReference type="EMBL" id="CNU92072.1"/>
    </source>
</evidence>
<protein>
    <submittedName>
        <fullName evidence="1">Uncharacterized protein</fullName>
    </submittedName>
</protein>
<dbReference type="EMBL" id="CQQC01000372">
    <property type="protein sequence ID" value="CNU92072.1"/>
    <property type="molecule type" value="Genomic_DNA"/>
</dbReference>
<evidence type="ECO:0000313" key="4">
    <source>
        <dbReference type="Proteomes" id="UP000046680"/>
    </source>
</evidence>
<accession>A0A655EJ31</accession>
<sequence>MVAFSGVVVDDVEDDLDAGFVQAAHHGFELGYRAAGLPGRRVLMVRGEESEGVVTPVVSQAEVQQPGVV</sequence>
<reference evidence="3 4" key="1">
    <citation type="submission" date="2015-03" db="EMBL/GenBank/DDBJ databases">
        <authorList>
            <consortium name="Pathogen Informatics"/>
        </authorList>
    </citation>
    <scope>NUCLEOTIDE SEQUENCE [LARGE SCALE GENOMIC DNA]</scope>
    <source>
        <strain evidence="1 4">C09601061</strain>
        <strain evidence="2 3">D00501624</strain>
    </source>
</reference>
<dbReference type="AlphaFoldDB" id="A0A655EJ31"/>
<dbReference type="AntiFam" id="ANF00082">
    <property type="entry name" value="Shadow ORF (opposite glgX)"/>
</dbReference>
<proteinExistence type="predicted"/>